<protein>
    <submittedName>
        <fullName evidence="1">Uncharacterized protein</fullName>
    </submittedName>
</protein>
<keyword evidence="2" id="KW-1185">Reference proteome</keyword>
<evidence type="ECO:0000313" key="1">
    <source>
        <dbReference type="EMBL" id="KAI9450530.1"/>
    </source>
</evidence>
<dbReference type="EMBL" id="JAGFNK010000427">
    <property type="protein sequence ID" value="KAI9450530.1"/>
    <property type="molecule type" value="Genomic_DNA"/>
</dbReference>
<dbReference type="Proteomes" id="UP001207468">
    <property type="component" value="Unassembled WGS sequence"/>
</dbReference>
<name>A0ACC0TV86_9AGAM</name>
<proteinExistence type="predicted"/>
<comment type="caution">
    <text evidence="1">The sequence shown here is derived from an EMBL/GenBank/DDBJ whole genome shotgun (WGS) entry which is preliminary data.</text>
</comment>
<organism evidence="1 2">
    <name type="scientific">Russula earlei</name>
    <dbReference type="NCBI Taxonomy" id="71964"/>
    <lineage>
        <taxon>Eukaryota</taxon>
        <taxon>Fungi</taxon>
        <taxon>Dikarya</taxon>
        <taxon>Basidiomycota</taxon>
        <taxon>Agaricomycotina</taxon>
        <taxon>Agaricomycetes</taxon>
        <taxon>Russulales</taxon>
        <taxon>Russulaceae</taxon>
        <taxon>Russula</taxon>
    </lineage>
</organism>
<sequence>MSSSSPSLTTTASRSPSPVTPSTPDDNIQVTPLPTNIDLSAWYKTRPAEPTSPQAVCWDDNSPHLFTTIKEDPTDILSLDDLIQDYAYDDSSSSPVLSTAFPTGPSEFPYTSASVSPSISPSQPLEDGQHSSAVTMVPPLLLISPIKPVPPPASQPRKKNPLASQNVVYPPKESCSNLAIIFPSIPEGGTKSRVETQVRVTVDLAYASATAGDQPSQYDRVGSWKWLKLPKGTATKKRTRKEGKIDPSVEDTLQLGVEITCASPPHSRVVCCSSCQSREAKRVARKLAQRVRPQRHDSDSPEAANAMANGTTEPFNIVQFNCPEVLSFSSGTVVFPLRITCYCRHHRERVGFHVHLIMSDHTGRVVGSGTTHPIMITDDHKSTGANAKPPLHAEIDWSQVSPDVSDKAVSGKRKQSLAHETTFHHGKKRQKIKGADTSHGEPRGMSRRSSSGSLTSPSVFTSALPTRATTPSQLASSGPPSQICATAPPSPRASTTFVLTNVEVPSNSSIVSPGHLEPTILDLPEIPLSAPRPVHSTSLSDSERGVSPSAFLPTAPPSPVAMSVPQYQLLRDPLASAPLPFMFFPDPPPMASALKPRIHRLIPSSGPIIGGIEVTVLGSNFHPSQQLDCIFGDVMASSTQRWSDNTLVCILPPRSTSGVVAVWFNGITKDDDGTPPCLFTYTDESDRALMELALQVVGLKMTGKLEDAKSVAMRIVGPANEDTPSGSDSPNAMQLATDTISLSLRSALHHMGPWSGLEKMVIDLLSLLDVQIDAPSEVSLAMAMELKTGGGQTLLHFAAFLKYPDLASFLIDHNVDKDARDHNGHTALHLASLVGAQSCAAVLLDSGADVEIVNVEGKTAQELADFNFADLIETDNVADGESQWGDGEDSGDDVVRNHGHSRPASRVLRRSVDLGPPSPAAEDSGRQLPELGKEKDSSVDEKRAATFMRKIQRTLARVQPKDGIIPNMSHLAFPQLLQLPGVPGVPWGALPAVFPVYVPWTASLRTPTVPVTGANPHSPEPRKGKMRSLLTSQEWRTFLEKSWFLQVPQVQDDESPPVYTPRAEDDGEPPVAGQSMTSPERSTARRVGYDTGPAPDDREVKAYGYRPRKHARQIQNKEDLMLRLFWIPILLFALLWAFAHGMRIAMHSVRTMGPLKALLRL</sequence>
<gene>
    <name evidence="1" type="ORF">F5148DRAFT_1242776</name>
</gene>
<evidence type="ECO:0000313" key="2">
    <source>
        <dbReference type="Proteomes" id="UP001207468"/>
    </source>
</evidence>
<reference evidence="1" key="1">
    <citation type="submission" date="2021-03" db="EMBL/GenBank/DDBJ databases">
        <title>Evolutionary priming and transition to the ectomycorrhizal habit in an iconic lineage of mushroom-forming fungi: is preadaptation a requirement?</title>
        <authorList>
            <consortium name="DOE Joint Genome Institute"/>
            <person name="Looney B.P."/>
            <person name="Miyauchi S."/>
            <person name="Morin E."/>
            <person name="Drula E."/>
            <person name="Courty P.E."/>
            <person name="Chicoki N."/>
            <person name="Fauchery L."/>
            <person name="Kohler A."/>
            <person name="Kuo A."/>
            <person name="LaButti K."/>
            <person name="Pangilinan J."/>
            <person name="Lipzen A."/>
            <person name="Riley R."/>
            <person name="Andreopoulos W."/>
            <person name="He G."/>
            <person name="Johnson J."/>
            <person name="Barry K.W."/>
            <person name="Grigoriev I.V."/>
            <person name="Nagy L."/>
            <person name="Hibbett D."/>
            <person name="Henrissat B."/>
            <person name="Matheny P.B."/>
            <person name="Labbe J."/>
            <person name="Martin A.F."/>
        </authorList>
    </citation>
    <scope>NUCLEOTIDE SEQUENCE</scope>
    <source>
        <strain evidence="1">BPL698</strain>
    </source>
</reference>
<accession>A0ACC0TV86</accession>